<accession>A0A8B8QYP2</accession>
<dbReference type="Proteomes" id="UP000827889">
    <property type="component" value="Chromosome 8"/>
</dbReference>
<evidence type="ECO:0000259" key="5">
    <source>
        <dbReference type="Pfam" id="PF13178"/>
    </source>
</evidence>
<dbReference type="PANTHER" id="PTHR32295">
    <property type="entry name" value="IQ-DOMAIN 5-RELATED"/>
    <property type="match status" value="1"/>
</dbReference>
<dbReference type="PROSITE" id="PS50096">
    <property type="entry name" value="IQ"/>
    <property type="match status" value="2"/>
</dbReference>
<feature type="domain" description="DUF4005" evidence="5">
    <location>
        <begin position="347"/>
        <end position="407"/>
    </location>
</feature>
<dbReference type="Gene3D" id="1.20.5.190">
    <property type="match status" value="1"/>
</dbReference>
<dbReference type="SMART" id="SM00015">
    <property type="entry name" value="IQ"/>
    <property type="match status" value="1"/>
</dbReference>
<gene>
    <name evidence="7 8 9 10 11" type="primary">LOC115756518</name>
</gene>
<dbReference type="InterPro" id="IPR025064">
    <property type="entry name" value="DUF4005"/>
</dbReference>
<dbReference type="RefSeq" id="XP_048140518.1">
    <property type="nucleotide sequence ID" value="XM_048284561.1"/>
</dbReference>
<name>A0A8B8QYP2_9MYRT</name>
<evidence type="ECO:0000313" key="6">
    <source>
        <dbReference type="Proteomes" id="UP000827889"/>
    </source>
</evidence>
<dbReference type="PANTHER" id="PTHR32295:SF41">
    <property type="entry name" value="PROTEIN IQ-DOMAIN 11"/>
    <property type="match status" value="1"/>
</dbReference>
<dbReference type="RefSeq" id="XP_030552199.2">
    <property type="nucleotide sequence ID" value="XM_030696339.2"/>
</dbReference>
<evidence type="ECO:0000313" key="7">
    <source>
        <dbReference type="RefSeq" id="XP_030552199.2"/>
    </source>
</evidence>
<evidence type="ECO:0000313" key="8">
    <source>
        <dbReference type="RefSeq" id="XP_030552202.2"/>
    </source>
</evidence>
<evidence type="ECO:0000256" key="2">
    <source>
        <dbReference type="ARBA" id="ARBA00024341"/>
    </source>
</evidence>
<keyword evidence="6" id="KW-1185">Reference proteome</keyword>
<dbReference type="Pfam" id="PF00612">
    <property type="entry name" value="IQ"/>
    <property type="match status" value="1"/>
</dbReference>
<evidence type="ECO:0000313" key="9">
    <source>
        <dbReference type="RefSeq" id="XP_030552203.2"/>
    </source>
</evidence>
<evidence type="ECO:0000256" key="1">
    <source>
        <dbReference type="ARBA" id="ARBA00022860"/>
    </source>
</evidence>
<sequence length="446" mass="50668">MAKRRSWFTLVKRFFRLEKRTKPEKEGRRKWVFERLQVKRLPPIAVPPPPKTVDDAEEQVQSKHALSMALAVAAASEAAAAAASEAAAKVAKLTSQPQHSSHQCQKEVDGPSIAIIHQDTTHISRQKERKSQELAAIRIQAAFRGYLARKALRALKGIVRLQAIIRGRAVRRQAMTILKHLQSIVDIHSQVCATRSHIVQMHCDENCQIKHIRYKVDKNSQRRWDDSLLSKKDAEALFLSKKEAALKRERIKGYSFNHRKSAESEHGKPSGRWRYWLEQWVDTQLAKSKEFEDLEPVLTSHLKPKDEDKRQFKQKNSPKKQQFEPLDSPQSAPRRYLRHKKQCSMGDDNFQSSPAIPTYMATTESAKAKARSLSSPKLRPGAFDVYSDSYSPYKNKLSLVSSMASEVPSFYRSGKPNGYQQKSPSLKGIPATVKPSRNIAGELSID</sequence>
<dbReference type="GeneID" id="115756518"/>
<evidence type="ECO:0000313" key="10">
    <source>
        <dbReference type="RefSeq" id="XP_030552205.2"/>
    </source>
</evidence>
<proteinExistence type="inferred from homology"/>
<protein>
    <submittedName>
        <fullName evidence="7 8">Protein IQ-DOMAIN 11</fullName>
    </submittedName>
</protein>
<dbReference type="Pfam" id="PF13178">
    <property type="entry name" value="DUF4005"/>
    <property type="match status" value="1"/>
</dbReference>
<keyword evidence="1" id="KW-0112">Calmodulin-binding</keyword>
<dbReference type="RefSeq" id="XP_030552203.2">
    <property type="nucleotide sequence ID" value="XM_030696343.2"/>
</dbReference>
<reference evidence="7 8" key="1">
    <citation type="submission" date="2025-05" db="UniProtKB">
        <authorList>
            <consortium name="RefSeq"/>
        </authorList>
    </citation>
    <scope>IDENTIFICATION</scope>
    <source>
        <tissue evidence="7 8">Leaf</tissue>
    </source>
</reference>
<evidence type="ECO:0000256" key="4">
    <source>
        <dbReference type="SAM" id="MobiDB-lite"/>
    </source>
</evidence>
<evidence type="ECO:0000313" key="11">
    <source>
        <dbReference type="RefSeq" id="XP_048140518.1"/>
    </source>
</evidence>
<comment type="subunit">
    <text evidence="3">Binds to multiple calmodulin (CaM) in the presence of Ca(2+) and CaM-like proteins.</text>
</comment>
<organism evidence="6 10">
    <name type="scientific">Rhodamnia argentea</name>
    <dbReference type="NCBI Taxonomy" id="178133"/>
    <lineage>
        <taxon>Eukaryota</taxon>
        <taxon>Viridiplantae</taxon>
        <taxon>Streptophyta</taxon>
        <taxon>Embryophyta</taxon>
        <taxon>Tracheophyta</taxon>
        <taxon>Spermatophyta</taxon>
        <taxon>Magnoliopsida</taxon>
        <taxon>eudicotyledons</taxon>
        <taxon>Gunneridae</taxon>
        <taxon>Pentapetalae</taxon>
        <taxon>rosids</taxon>
        <taxon>malvids</taxon>
        <taxon>Myrtales</taxon>
        <taxon>Myrtaceae</taxon>
        <taxon>Myrtoideae</taxon>
        <taxon>Myrteae</taxon>
        <taxon>Australasian group</taxon>
        <taxon>Rhodamnia</taxon>
    </lineage>
</organism>
<dbReference type="RefSeq" id="XP_030552202.2">
    <property type="nucleotide sequence ID" value="XM_030696342.2"/>
</dbReference>
<feature type="region of interest" description="Disordered" evidence="4">
    <location>
        <begin position="300"/>
        <end position="338"/>
    </location>
</feature>
<dbReference type="InterPro" id="IPR000048">
    <property type="entry name" value="IQ_motif_EF-hand-BS"/>
</dbReference>
<dbReference type="CDD" id="cd23767">
    <property type="entry name" value="IQCD"/>
    <property type="match status" value="1"/>
</dbReference>
<comment type="similarity">
    <text evidence="2">Belongs to the IQD family.</text>
</comment>
<evidence type="ECO:0000256" key="3">
    <source>
        <dbReference type="ARBA" id="ARBA00024378"/>
    </source>
</evidence>
<dbReference type="RefSeq" id="XP_030552205.2">
    <property type="nucleotide sequence ID" value="XM_030696345.2"/>
</dbReference>